<keyword evidence="3 11" id="KW-0812">Transmembrane</keyword>
<dbReference type="Gene3D" id="2.60.40.10">
    <property type="entry name" value="Immunoglobulins"/>
    <property type="match status" value="2"/>
</dbReference>
<dbReference type="AlphaFoldDB" id="A0AA35NWA2"/>
<evidence type="ECO:0000259" key="12">
    <source>
        <dbReference type="PROSITE" id="PS50835"/>
    </source>
</evidence>
<dbReference type="PANTHER" id="PTHR25466">
    <property type="entry name" value="T-LYMPHOCYTE ACTIVATION ANTIGEN"/>
    <property type="match status" value="1"/>
</dbReference>
<evidence type="ECO:0000313" key="14">
    <source>
        <dbReference type="Proteomes" id="UP001178461"/>
    </source>
</evidence>
<evidence type="ECO:0000256" key="2">
    <source>
        <dbReference type="ARBA" id="ARBA00022475"/>
    </source>
</evidence>
<evidence type="ECO:0000256" key="8">
    <source>
        <dbReference type="ARBA" id="ARBA00023170"/>
    </source>
</evidence>
<dbReference type="InterPro" id="IPR036179">
    <property type="entry name" value="Ig-like_dom_sf"/>
</dbReference>
<keyword evidence="14" id="KW-1185">Reference proteome</keyword>
<evidence type="ECO:0000256" key="9">
    <source>
        <dbReference type="ARBA" id="ARBA00023180"/>
    </source>
</evidence>
<accession>A0AA35NWA2</accession>
<dbReference type="GO" id="GO:0042130">
    <property type="term" value="P:negative regulation of T cell proliferation"/>
    <property type="evidence" value="ECO:0007669"/>
    <property type="project" value="TreeGrafter"/>
</dbReference>
<comment type="subcellular location">
    <subcellularLocation>
        <location evidence="1">Cell membrane</location>
        <topology evidence="1">Single-pass type I membrane protein</topology>
    </subcellularLocation>
</comment>
<reference evidence="13" key="1">
    <citation type="submission" date="2022-12" db="EMBL/GenBank/DDBJ databases">
        <authorList>
            <person name="Alioto T."/>
            <person name="Alioto T."/>
            <person name="Gomez Garrido J."/>
        </authorList>
    </citation>
    <scope>NUCLEOTIDE SEQUENCE</scope>
</reference>
<keyword evidence="7" id="KW-1015">Disulfide bond</keyword>
<dbReference type="GO" id="GO:0042102">
    <property type="term" value="P:positive regulation of T cell proliferation"/>
    <property type="evidence" value="ECO:0007669"/>
    <property type="project" value="TreeGrafter"/>
</dbReference>
<dbReference type="GO" id="GO:0007166">
    <property type="term" value="P:cell surface receptor signaling pathway"/>
    <property type="evidence" value="ECO:0007669"/>
    <property type="project" value="TreeGrafter"/>
</dbReference>
<dbReference type="GO" id="GO:0071222">
    <property type="term" value="P:cellular response to lipopolysaccharide"/>
    <property type="evidence" value="ECO:0007669"/>
    <property type="project" value="TreeGrafter"/>
</dbReference>
<dbReference type="GO" id="GO:0009897">
    <property type="term" value="C:external side of plasma membrane"/>
    <property type="evidence" value="ECO:0007669"/>
    <property type="project" value="TreeGrafter"/>
</dbReference>
<protein>
    <submittedName>
        <fullName evidence="13">CD276 antigen-like</fullName>
    </submittedName>
</protein>
<dbReference type="PROSITE" id="PS50835">
    <property type="entry name" value="IG_LIKE"/>
    <property type="match status" value="1"/>
</dbReference>
<feature type="domain" description="Ig-like" evidence="12">
    <location>
        <begin position="167"/>
        <end position="231"/>
    </location>
</feature>
<evidence type="ECO:0000313" key="13">
    <source>
        <dbReference type="EMBL" id="CAI5766134.1"/>
    </source>
</evidence>
<keyword evidence="10" id="KW-0393">Immunoglobulin domain</keyword>
<keyword evidence="8" id="KW-0675">Receptor</keyword>
<dbReference type="Proteomes" id="UP001178461">
    <property type="component" value="Chromosome 2"/>
</dbReference>
<dbReference type="PANTHER" id="PTHR25466:SF2">
    <property type="entry name" value="T-LYMPHOCYTE ACTIVATION ANTIGEN CD86"/>
    <property type="match status" value="1"/>
</dbReference>
<evidence type="ECO:0000256" key="1">
    <source>
        <dbReference type="ARBA" id="ARBA00004251"/>
    </source>
</evidence>
<name>A0AA35NWA2_9SAUR</name>
<sequence length="305" mass="33766">MLALSTSQVNNEVFLRCATWCQKPLPAAGLLLPLCFLLVTTQGSSEFPNFTCVEDVTAALGKTINLTCENNKAMLNATVKFCHNETSCPKESDLNSISNKYITDNGRISLMVINQSVILSVHKVKISDQRHYKFFLEAVNGDDHNKIIYLKVVAPYSEPQIKIQKDTVVCTASGGHPQRQLYWFGDHGTNLTHNSKLVSLKNEDGSFSLISTLQRHSLDSGTICCSILNNNTNCDNPQGSALVRVGNETTTKKVPQDAEKKILIPVFIIVILAAICAATFFHCRKKKGAIRNTCLQRLFLSEEMI</sequence>
<keyword evidence="2" id="KW-1003">Cell membrane</keyword>
<keyword evidence="6 11" id="KW-0472">Membrane</keyword>
<dbReference type="InterPro" id="IPR053896">
    <property type="entry name" value="BTN3A2-like_Ig-C"/>
</dbReference>
<dbReference type="InterPro" id="IPR007110">
    <property type="entry name" value="Ig-like_dom"/>
</dbReference>
<evidence type="ECO:0000256" key="5">
    <source>
        <dbReference type="ARBA" id="ARBA00022989"/>
    </source>
</evidence>
<dbReference type="GO" id="GO:0006955">
    <property type="term" value="P:immune response"/>
    <property type="evidence" value="ECO:0007669"/>
    <property type="project" value="TreeGrafter"/>
</dbReference>
<evidence type="ECO:0000256" key="3">
    <source>
        <dbReference type="ARBA" id="ARBA00022692"/>
    </source>
</evidence>
<keyword evidence="9" id="KW-0325">Glycoprotein</keyword>
<dbReference type="InterPro" id="IPR013783">
    <property type="entry name" value="Ig-like_fold"/>
</dbReference>
<dbReference type="SUPFAM" id="SSF48726">
    <property type="entry name" value="Immunoglobulin"/>
    <property type="match status" value="2"/>
</dbReference>
<evidence type="ECO:0000256" key="10">
    <source>
        <dbReference type="ARBA" id="ARBA00023319"/>
    </source>
</evidence>
<evidence type="ECO:0000256" key="11">
    <source>
        <dbReference type="SAM" id="Phobius"/>
    </source>
</evidence>
<proteinExistence type="predicted"/>
<evidence type="ECO:0000256" key="7">
    <source>
        <dbReference type="ARBA" id="ARBA00023157"/>
    </source>
</evidence>
<dbReference type="Pfam" id="PF22705">
    <property type="entry name" value="C2-set_3"/>
    <property type="match status" value="1"/>
</dbReference>
<evidence type="ECO:0000256" key="4">
    <source>
        <dbReference type="ARBA" id="ARBA00022729"/>
    </source>
</evidence>
<evidence type="ECO:0000256" key="6">
    <source>
        <dbReference type="ARBA" id="ARBA00023136"/>
    </source>
</evidence>
<feature type="transmembrane region" description="Helical" evidence="11">
    <location>
        <begin position="262"/>
        <end position="281"/>
    </location>
</feature>
<gene>
    <name evidence="13" type="ORF">PODLI_1B027802</name>
</gene>
<keyword evidence="4" id="KW-0732">Signal</keyword>
<dbReference type="InterPro" id="IPR051713">
    <property type="entry name" value="T-cell_Activation_Regulation"/>
</dbReference>
<organism evidence="13 14">
    <name type="scientific">Podarcis lilfordi</name>
    <name type="common">Lilford's wall lizard</name>
    <dbReference type="NCBI Taxonomy" id="74358"/>
    <lineage>
        <taxon>Eukaryota</taxon>
        <taxon>Metazoa</taxon>
        <taxon>Chordata</taxon>
        <taxon>Craniata</taxon>
        <taxon>Vertebrata</taxon>
        <taxon>Euteleostomi</taxon>
        <taxon>Lepidosauria</taxon>
        <taxon>Squamata</taxon>
        <taxon>Bifurcata</taxon>
        <taxon>Unidentata</taxon>
        <taxon>Episquamata</taxon>
        <taxon>Laterata</taxon>
        <taxon>Lacertibaenia</taxon>
        <taxon>Lacertidae</taxon>
        <taxon>Podarcis</taxon>
    </lineage>
</organism>
<dbReference type="GO" id="GO:0031295">
    <property type="term" value="P:T cell costimulation"/>
    <property type="evidence" value="ECO:0007669"/>
    <property type="project" value="TreeGrafter"/>
</dbReference>
<dbReference type="EMBL" id="OX395127">
    <property type="protein sequence ID" value="CAI5766134.1"/>
    <property type="molecule type" value="Genomic_DNA"/>
</dbReference>
<keyword evidence="5 11" id="KW-1133">Transmembrane helix</keyword>